<feature type="region of interest" description="Disordered" evidence="14">
    <location>
        <begin position="26"/>
        <end position="49"/>
    </location>
</feature>
<evidence type="ECO:0000256" key="10">
    <source>
        <dbReference type="ARBA" id="ARBA00023004"/>
    </source>
</evidence>
<evidence type="ECO:0000256" key="2">
    <source>
        <dbReference type="ARBA" id="ARBA00001966"/>
    </source>
</evidence>
<dbReference type="NCBIfam" id="TIGR00384">
    <property type="entry name" value="dhsB"/>
    <property type="match status" value="1"/>
</dbReference>
<protein>
    <recommendedName>
        <fullName evidence="4">succinate dehydrogenase</fullName>
        <ecNumber evidence="4">1.3.5.1</ecNumber>
    </recommendedName>
</protein>
<name>A0ABM8B7K8_9BIFI</name>
<dbReference type="Pfam" id="PF13183">
    <property type="entry name" value="Fer4_8"/>
    <property type="match status" value="1"/>
</dbReference>
<evidence type="ECO:0000256" key="8">
    <source>
        <dbReference type="ARBA" id="ARBA00022723"/>
    </source>
</evidence>
<evidence type="ECO:0000256" key="14">
    <source>
        <dbReference type="SAM" id="MobiDB-lite"/>
    </source>
</evidence>
<dbReference type="EC" id="1.3.5.1" evidence="4"/>
<keyword evidence="12" id="KW-0003">3Fe-4S</keyword>
<dbReference type="InterPro" id="IPR050573">
    <property type="entry name" value="SDH/FRD_Iron-Sulfur"/>
</dbReference>
<dbReference type="SUPFAM" id="SSF46548">
    <property type="entry name" value="alpha-helical ferredoxin"/>
    <property type="match status" value="1"/>
</dbReference>
<keyword evidence="6" id="KW-0816">Tricarboxylic acid cycle</keyword>
<reference evidence="16 17" key="1">
    <citation type="journal article" date="2023" name="Microbiol. Spectr.">
        <title>Symbiosis of Carpenter Bees with Uncharacterized Lactic Acid Bacteria Showing NAD Auxotrophy.</title>
        <authorList>
            <person name="Kawasaki S."/>
            <person name="Ozawa K."/>
            <person name="Mori T."/>
            <person name="Yamamoto A."/>
            <person name="Ito M."/>
            <person name="Ohkuma M."/>
            <person name="Sakamoto M."/>
            <person name="Matsutani M."/>
        </authorList>
    </citation>
    <scope>NUCLEOTIDE SEQUENCE [LARGE SCALE GENOMIC DNA]</scope>
    <source>
        <strain evidence="16 17">Kim37-2</strain>
    </source>
</reference>
<dbReference type="PANTHER" id="PTHR11921:SF29">
    <property type="entry name" value="SUCCINATE DEHYDROGENASE [UBIQUINONE] IRON-SULFUR SUBUNIT, MITOCHONDRIAL"/>
    <property type="match status" value="1"/>
</dbReference>
<evidence type="ECO:0000256" key="6">
    <source>
        <dbReference type="ARBA" id="ARBA00022532"/>
    </source>
</evidence>
<dbReference type="PROSITE" id="PS51379">
    <property type="entry name" value="4FE4S_FER_2"/>
    <property type="match status" value="1"/>
</dbReference>
<evidence type="ECO:0000256" key="12">
    <source>
        <dbReference type="ARBA" id="ARBA00023291"/>
    </source>
</evidence>
<dbReference type="InterPro" id="IPR017900">
    <property type="entry name" value="4Fe4S_Fe_S_CS"/>
</dbReference>
<dbReference type="SUPFAM" id="SSF54292">
    <property type="entry name" value="2Fe-2S ferredoxin-like"/>
    <property type="match status" value="1"/>
</dbReference>
<keyword evidence="9" id="KW-0560">Oxidoreductase</keyword>
<evidence type="ECO:0000256" key="11">
    <source>
        <dbReference type="ARBA" id="ARBA00023014"/>
    </source>
</evidence>
<dbReference type="Gene3D" id="3.10.20.30">
    <property type="match status" value="1"/>
</dbReference>
<keyword evidence="8" id="KW-0479">Metal-binding</keyword>
<evidence type="ECO:0000256" key="5">
    <source>
        <dbReference type="ARBA" id="ARBA00022485"/>
    </source>
</evidence>
<evidence type="ECO:0000259" key="15">
    <source>
        <dbReference type="PROSITE" id="PS51379"/>
    </source>
</evidence>
<evidence type="ECO:0000256" key="13">
    <source>
        <dbReference type="ARBA" id="ARBA00034078"/>
    </source>
</evidence>
<dbReference type="InterPro" id="IPR025192">
    <property type="entry name" value="Succ_DH/fum_Rdtase_N"/>
</dbReference>
<evidence type="ECO:0000256" key="1">
    <source>
        <dbReference type="ARBA" id="ARBA00001927"/>
    </source>
</evidence>
<sequence>MEESKSSHTRILIRIHRARPLPALQGASQQHRPNPFAAASSRSSLAQPGEHMKRWVQEYELTTSPQSTLLDCLLTIKREFDPSLAFRYSCGHGMCGSDGVLVNGQPALLCKITVSQALRTAQIRARARKNTYTGQPGFRLTSSATSGYACPLPEQEPSPFSAHQPPAQFTAFARAEEASNSQPDDAQEAIELAPLPGFPVLRDLLVDIQPMMGQITQIQPYLQHQSPGQLPSQASPAHQDGDLSSELADTPLAAASSEYLQSPQELKAYELLSNCIACGLCEAACPIYAGGEAFIGPAALVASARFIRDSRDSRASERLQTINQADGLRACQSVRACTRYCPRGIDIADTIWSLIKQARQDATCEGQSLE</sequence>
<evidence type="ECO:0000256" key="7">
    <source>
        <dbReference type="ARBA" id="ARBA00022714"/>
    </source>
</evidence>
<accession>A0ABM8B7K8</accession>
<keyword evidence="17" id="KW-1185">Reference proteome</keyword>
<comment type="cofactor">
    <cofactor evidence="2">
        <name>[4Fe-4S] cluster</name>
        <dbReference type="ChEBI" id="CHEBI:49883"/>
    </cofactor>
</comment>
<comment type="cofactor">
    <cofactor evidence="1">
        <name>[3Fe-4S] cluster</name>
        <dbReference type="ChEBI" id="CHEBI:21137"/>
    </cofactor>
</comment>
<proteinExistence type="inferred from homology"/>
<organism evidence="16 17">
    <name type="scientific">Bombiscardovia nodaiensis</name>
    <dbReference type="NCBI Taxonomy" id="2932181"/>
    <lineage>
        <taxon>Bacteria</taxon>
        <taxon>Bacillati</taxon>
        <taxon>Actinomycetota</taxon>
        <taxon>Actinomycetes</taxon>
        <taxon>Bifidobacteriales</taxon>
        <taxon>Bifidobacteriaceae</taxon>
        <taxon>Bombiscardovia</taxon>
    </lineage>
</organism>
<keyword evidence="10" id="KW-0408">Iron</keyword>
<dbReference type="InterPro" id="IPR009051">
    <property type="entry name" value="Helical_ferredxn"/>
</dbReference>
<dbReference type="Gene3D" id="1.10.1060.10">
    <property type="entry name" value="Alpha-helical ferredoxin"/>
    <property type="match status" value="1"/>
</dbReference>
<dbReference type="InterPro" id="IPR012675">
    <property type="entry name" value="Beta-grasp_dom_sf"/>
</dbReference>
<dbReference type="InterPro" id="IPR036010">
    <property type="entry name" value="2Fe-2S_ferredoxin-like_sf"/>
</dbReference>
<dbReference type="PANTHER" id="PTHR11921">
    <property type="entry name" value="SUCCINATE DEHYDROGENASE IRON-SULFUR PROTEIN"/>
    <property type="match status" value="1"/>
</dbReference>
<comment type="similarity">
    <text evidence="3">Belongs to the succinate dehydrogenase/fumarate reductase iron-sulfur protein family.</text>
</comment>
<evidence type="ECO:0000313" key="16">
    <source>
        <dbReference type="EMBL" id="BDR52837.1"/>
    </source>
</evidence>
<keyword evidence="5" id="KW-0004">4Fe-4S</keyword>
<dbReference type="Pfam" id="PF13085">
    <property type="entry name" value="Fer2_3"/>
    <property type="match status" value="1"/>
</dbReference>
<evidence type="ECO:0000313" key="17">
    <source>
        <dbReference type="Proteomes" id="UP001321766"/>
    </source>
</evidence>
<dbReference type="Proteomes" id="UP001321766">
    <property type="component" value="Chromosome"/>
</dbReference>
<dbReference type="InterPro" id="IPR017896">
    <property type="entry name" value="4Fe4S_Fe-S-bd"/>
</dbReference>
<dbReference type="PROSITE" id="PS00198">
    <property type="entry name" value="4FE4S_FER_1"/>
    <property type="match status" value="1"/>
</dbReference>
<gene>
    <name evidence="16" type="ORF">KIM372_07440</name>
</gene>
<evidence type="ECO:0000256" key="3">
    <source>
        <dbReference type="ARBA" id="ARBA00009433"/>
    </source>
</evidence>
<feature type="region of interest" description="Disordered" evidence="14">
    <location>
        <begin position="223"/>
        <end position="244"/>
    </location>
</feature>
<keyword evidence="7" id="KW-0001">2Fe-2S</keyword>
<evidence type="ECO:0000256" key="4">
    <source>
        <dbReference type="ARBA" id="ARBA00012792"/>
    </source>
</evidence>
<feature type="domain" description="4Fe-4S ferredoxin-type" evidence="15">
    <location>
        <begin position="266"/>
        <end position="289"/>
    </location>
</feature>
<keyword evidence="11" id="KW-0411">Iron-sulfur</keyword>
<comment type="cofactor">
    <cofactor evidence="13">
        <name>[2Fe-2S] cluster</name>
        <dbReference type="ChEBI" id="CHEBI:190135"/>
    </cofactor>
</comment>
<feature type="compositionally biased region" description="Polar residues" evidence="14">
    <location>
        <begin position="223"/>
        <end position="236"/>
    </location>
</feature>
<dbReference type="InterPro" id="IPR004489">
    <property type="entry name" value="Succ_DH/fum_Rdtase_Fe-S"/>
</dbReference>
<dbReference type="EMBL" id="AP026798">
    <property type="protein sequence ID" value="BDR52837.1"/>
    <property type="molecule type" value="Genomic_DNA"/>
</dbReference>
<evidence type="ECO:0000256" key="9">
    <source>
        <dbReference type="ARBA" id="ARBA00023002"/>
    </source>
</evidence>